<evidence type="ECO:0000313" key="2">
    <source>
        <dbReference type="Proteomes" id="UP000540698"/>
    </source>
</evidence>
<evidence type="ECO:0000313" key="1">
    <source>
        <dbReference type="EMBL" id="NKY27764.1"/>
    </source>
</evidence>
<dbReference type="Proteomes" id="UP000540698">
    <property type="component" value="Unassembled WGS sequence"/>
</dbReference>
<dbReference type="AlphaFoldDB" id="A0A7X6L4M9"/>
<keyword evidence="2" id="KW-1185">Reference proteome</keyword>
<protein>
    <submittedName>
        <fullName evidence="1">Uncharacterized protein</fullName>
    </submittedName>
</protein>
<dbReference type="EMBL" id="JAAXOS010000007">
    <property type="protein sequence ID" value="NKY27764.1"/>
    <property type="molecule type" value="Genomic_DNA"/>
</dbReference>
<name>A0A7X6L4M9_9NOCA</name>
<comment type="caution">
    <text evidence="1">The sequence shown here is derived from an EMBL/GenBank/DDBJ whole genome shotgun (WGS) entry which is preliminary data.</text>
</comment>
<organism evidence="1 2">
    <name type="scientific">Nocardia gamkensis</name>
    <dbReference type="NCBI Taxonomy" id="352869"/>
    <lineage>
        <taxon>Bacteria</taxon>
        <taxon>Bacillati</taxon>
        <taxon>Actinomycetota</taxon>
        <taxon>Actinomycetes</taxon>
        <taxon>Mycobacteriales</taxon>
        <taxon>Nocardiaceae</taxon>
        <taxon>Nocardia</taxon>
    </lineage>
</organism>
<dbReference type="RefSeq" id="WP_062969438.1">
    <property type="nucleotide sequence ID" value="NZ_LWUB01000005.1"/>
</dbReference>
<reference evidence="1 2" key="1">
    <citation type="submission" date="2020-04" db="EMBL/GenBank/DDBJ databases">
        <title>MicrobeNet Type strains.</title>
        <authorList>
            <person name="Nicholson A.C."/>
        </authorList>
    </citation>
    <scope>NUCLEOTIDE SEQUENCE [LARGE SCALE GENOMIC DNA]</scope>
    <source>
        <strain evidence="1 2">DSM 44956</strain>
    </source>
</reference>
<gene>
    <name evidence="1" type="ORF">HGB38_16240</name>
</gene>
<accession>A0A7X6L4M9</accession>
<sequence>MEVGDEYIYRAKDFAPSQRVRILGIERRKTTSRVDIEFLDGQARGTKENVPGNRLRGPWAQVDEFD</sequence>
<proteinExistence type="predicted"/>